<proteinExistence type="predicted"/>
<accession>A0A0L9T824</accession>
<dbReference type="AlphaFoldDB" id="A0A0L9T824"/>
<dbReference type="EMBL" id="KQ258323">
    <property type="protein sequence ID" value="KOM26486.1"/>
    <property type="molecule type" value="Genomic_DNA"/>
</dbReference>
<reference evidence="3" key="1">
    <citation type="journal article" date="2015" name="Proc. Natl. Acad. Sci. U.S.A.">
        <title>Genome sequencing of adzuki bean (Vigna angularis) provides insight into high starch and low fat accumulation and domestication.</title>
        <authorList>
            <person name="Yang K."/>
            <person name="Tian Z."/>
            <person name="Chen C."/>
            <person name="Luo L."/>
            <person name="Zhao B."/>
            <person name="Wang Z."/>
            <person name="Yu L."/>
            <person name="Li Y."/>
            <person name="Sun Y."/>
            <person name="Li W."/>
            <person name="Chen Y."/>
            <person name="Li Y."/>
            <person name="Zhang Y."/>
            <person name="Ai D."/>
            <person name="Zhao J."/>
            <person name="Shang C."/>
            <person name="Ma Y."/>
            <person name="Wu B."/>
            <person name="Wang M."/>
            <person name="Gao L."/>
            <person name="Sun D."/>
            <person name="Zhang P."/>
            <person name="Guo F."/>
            <person name="Wang W."/>
            <person name="Li Y."/>
            <person name="Wang J."/>
            <person name="Varshney R.K."/>
            <person name="Wang J."/>
            <person name="Ling H.Q."/>
            <person name="Wan P."/>
        </authorList>
    </citation>
    <scope>NUCLEOTIDE SEQUENCE</scope>
    <source>
        <strain evidence="3">cv. Jingnong 6</strain>
    </source>
</reference>
<sequence length="115" mass="12630">MPTRRCTGGASSSRPRALRPTTIEGWIYDPEKIVEFKGVNVEGMHTQAIQSIGKEILETTLRQMGFVERGNVFLHKDEENQSDEDDGEDAHMAEVVRKAAPSIVGPSSIPASSTF</sequence>
<gene>
    <name evidence="2" type="ORF">LR48_Vigan277s000600</name>
</gene>
<name>A0A0L9T824_PHAAN</name>
<dbReference type="Proteomes" id="UP000053144">
    <property type="component" value="Unassembled WGS sequence"/>
</dbReference>
<evidence type="ECO:0000256" key="1">
    <source>
        <dbReference type="SAM" id="MobiDB-lite"/>
    </source>
</evidence>
<dbReference type="Gramene" id="KOM26486">
    <property type="protein sequence ID" value="KOM26486"/>
    <property type="gene ID" value="LR48_Vigan277s000600"/>
</dbReference>
<organism evidence="2 3">
    <name type="scientific">Phaseolus angularis</name>
    <name type="common">Azuki bean</name>
    <name type="synonym">Vigna angularis</name>
    <dbReference type="NCBI Taxonomy" id="3914"/>
    <lineage>
        <taxon>Eukaryota</taxon>
        <taxon>Viridiplantae</taxon>
        <taxon>Streptophyta</taxon>
        <taxon>Embryophyta</taxon>
        <taxon>Tracheophyta</taxon>
        <taxon>Spermatophyta</taxon>
        <taxon>Magnoliopsida</taxon>
        <taxon>eudicotyledons</taxon>
        <taxon>Gunneridae</taxon>
        <taxon>Pentapetalae</taxon>
        <taxon>rosids</taxon>
        <taxon>fabids</taxon>
        <taxon>Fabales</taxon>
        <taxon>Fabaceae</taxon>
        <taxon>Papilionoideae</taxon>
        <taxon>50 kb inversion clade</taxon>
        <taxon>NPAAA clade</taxon>
        <taxon>indigoferoid/millettioid clade</taxon>
        <taxon>Phaseoleae</taxon>
        <taxon>Vigna</taxon>
    </lineage>
</organism>
<feature type="region of interest" description="Disordered" evidence="1">
    <location>
        <begin position="75"/>
        <end position="115"/>
    </location>
</feature>
<evidence type="ECO:0000313" key="3">
    <source>
        <dbReference type="Proteomes" id="UP000053144"/>
    </source>
</evidence>
<evidence type="ECO:0000313" key="2">
    <source>
        <dbReference type="EMBL" id="KOM26486.1"/>
    </source>
</evidence>
<protein>
    <submittedName>
        <fullName evidence="2">Uncharacterized protein</fullName>
    </submittedName>
</protein>